<sequence length="455" mass="53134">MGRSQSHISNDLFFSLLSKLPIKSLKRFGCVHKSWSLLFDNPHFMTMYRNNLLTKDHSYYHDTSFLLHQTFSPFEGYYHDETFDLYSLAGKRFENRIKLDWPSVKLDPIYRDQTEYDSGFNILGSGSVLGTLCLFCASHVNILLWNPSTMEFKHIPPSPLDSEPNCHVFHHAFGYDFVNNDYKVIRQGTVVDKTGYIWEIYSLRNNSWRKLDVDMQKSPMCENQLYIDGLSHWLCYGETHNETHLLSFDWSNEVFLTTPIPSDMDDNRFDCNSVWRHLVLLDGSIAFILNYIETGTFHISILGEFGVKKSWIKIFILGPLPYLEYPIGAGKKGDMLFRKKDDDNYGELVWFDLNTQMIEDLGITTERFSCKIVIHKESMITSVIIYHYGSALSLEIFRHLTPFFRYLHHLRCSNMQRWCDEWRRPPAPPFFRFPQQFVSLVFDSTSTAFATGGGC</sequence>
<dbReference type="InterPro" id="IPR036047">
    <property type="entry name" value="F-box-like_dom_sf"/>
</dbReference>
<accession>G7K8D2</accession>
<reference evidence="2 4" key="2">
    <citation type="journal article" date="2014" name="BMC Genomics">
        <title>An improved genome release (version Mt4.0) for the model legume Medicago truncatula.</title>
        <authorList>
            <person name="Tang H."/>
            <person name="Krishnakumar V."/>
            <person name="Bidwell S."/>
            <person name="Rosen B."/>
            <person name="Chan A."/>
            <person name="Zhou S."/>
            <person name="Gentzbittel L."/>
            <person name="Childs K.L."/>
            <person name="Yandell M."/>
            <person name="Gundlach H."/>
            <person name="Mayer K.F."/>
            <person name="Schwartz D.C."/>
            <person name="Town C.D."/>
        </authorList>
    </citation>
    <scope>GENOME REANNOTATION</scope>
    <source>
        <strain evidence="3 4">cv. Jemalong A17</strain>
    </source>
</reference>
<dbReference type="Proteomes" id="UP000002051">
    <property type="component" value="Chromosome 5"/>
</dbReference>
<dbReference type="NCBIfam" id="TIGR01640">
    <property type="entry name" value="F_box_assoc_1"/>
    <property type="match status" value="1"/>
</dbReference>
<evidence type="ECO:0000259" key="1">
    <source>
        <dbReference type="Pfam" id="PF07734"/>
    </source>
</evidence>
<protein>
    <submittedName>
        <fullName evidence="2">F-box protein interaction domain protein</fullName>
    </submittedName>
</protein>
<reference evidence="3" key="3">
    <citation type="submission" date="2015-04" db="UniProtKB">
        <authorList>
            <consortium name="EnsemblPlants"/>
        </authorList>
    </citation>
    <scope>IDENTIFICATION</scope>
    <source>
        <strain evidence="3">cv. Jemalong A17</strain>
    </source>
</reference>
<dbReference type="SUPFAM" id="SSF81383">
    <property type="entry name" value="F-box domain"/>
    <property type="match status" value="1"/>
</dbReference>
<gene>
    <name evidence="2" type="ordered locus">MTR_5g037680</name>
</gene>
<evidence type="ECO:0000313" key="2">
    <source>
        <dbReference type="EMBL" id="AES96484.1"/>
    </source>
</evidence>
<dbReference type="InterPro" id="IPR017451">
    <property type="entry name" value="F-box-assoc_interact_dom"/>
</dbReference>
<dbReference type="AlphaFoldDB" id="G7K8D2"/>
<dbReference type="EMBL" id="CM001221">
    <property type="protein sequence ID" value="AES96484.1"/>
    <property type="molecule type" value="Genomic_DNA"/>
</dbReference>
<dbReference type="HOGENOM" id="CLU_027176_5_0_1"/>
<dbReference type="Pfam" id="PF07734">
    <property type="entry name" value="FBA_1"/>
    <property type="match status" value="1"/>
</dbReference>
<dbReference type="PANTHER" id="PTHR31672:SF13">
    <property type="entry name" value="F-BOX PROTEIN CPR30-LIKE"/>
    <property type="match status" value="1"/>
</dbReference>
<evidence type="ECO:0000313" key="3">
    <source>
        <dbReference type="EnsemblPlants" id="AES96484"/>
    </source>
</evidence>
<feature type="domain" description="F-box associated beta-propeller type 1" evidence="1">
    <location>
        <begin position="134"/>
        <end position="316"/>
    </location>
</feature>
<dbReference type="PANTHER" id="PTHR31672">
    <property type="entry name" value="BNACNNG10540D PROTEIN"/>
    <property type="match status" value="1"/>
</dbReference>
<dbReference type="STRING" id="3880.G7K8D2"/>
<reference evidence="2 4" key="1">
    <citation type="journal article" date="2011" name="Nature">
        <title>The Medicago genome provides insight into the evolution of rhizobial symbioses.</title>
        <authorList>
            <person name="Young N.D."/>
            <person name="Debelle F."/>
            <person name="Oldroyd G.E."/>
            <person name="Geurts R."/>
            <person name="Cannon S.B."/>
            <person name="Udvardi M.K."/>
            <person name="Benedito V.A."/>
            <person name="Mayer K.F."/>
            <person name="Gouzy J."/>
            <person name="Schoof H."/>
            <person name="Van de Peer Y."/>
            <person name="Proost S."/>
            <person name="Cook D.R."/>
            <person name="Meyers B.C."/>
            <person name="Spannagl M."/>
            <person name="Cheung F."/>
            <person name="De Mita S."/>
            <person name="Krishnakumar V."/>
            <person name="Gundlach H."/>
            <person name="Zhou S."/>
            <person name="Mudge J."/>
            <person name="Bharti A.K."/>
            <person name="Murray J.D."/>
            <person name="Naoumkina M.A."/>
            <person name="Rosen B."/>
            <person name="Silverstein K.A."/>
            <person name="Tang H."/>
            <person name="Rombauts S."/>
            <person name="Zhao P.X."/>
            <person name="Zhou P."/>
            <person name="Barbe V."/>
            <person name="Bardou P."/>
            <person name="Bechner M."/>
            <person name="Bellec A."/>
            <person name="Berger A."/>
            <person name="Berges H."/>
            <person name="Bidwell S."/>
            <person name="Bisseling T."/>
            <person name="Choisne N."/>
            <person name="Couloux A."/>
            <person name="Denny R."/>
            <person name="Deshpande S."/>
            <person name="Dai X."/>
            <person name="Doyle J.J."/>
            <person name="Dudez A.M."/>
            <person name="Farmer A.D."/>
            <person name="Fouteau S."/>
            <person name="Franken C."/>
            <person name="Gibelin C."/>
            <person name="Gish J."/>
            <person name="Goldstein S."/>
            <person name="Gonzalez A.J."/>
            <person name="Green P.J."/>
            <person name="Hallab A."/>
            <person name="Hartog M."/>
            <person name="Hua A."/>
            <person name="Humphray S.J."/>
            <person name="Jeong D.H."/>
            <person name="Jing Y."/>
            <person name="Jocker A."/>
            <person name="Kenton S.M."/>
            <person name="Kim D.J."/>
            <person name="Klee K."/>
            <person name="Lai H."/>
            <person name="Lang C."/>
            <person name="Lin S."/>
            <person name="Macmil S.L."/>
            <person name="Magdelenat G."/>
            <person name="Matthews L."/>
            <person name="McCorrison J."/>
            <person name="Monaghan E.L."/>
            <person name="Mun J.H."/>
            <person name="Najar F.Z."/>
            <person name="Nicholson C."/>
            <person name="Noirot C."/>
            <person name="O'Bleness M."/>
            <person name="Paule C.R."/>
            <person name="Poulain J."/>
            <person name="Prion F."/>
            <person name="Qin B."/>
            <person name="Qu C."/>
            <person name="Retzel E.F."/>
            <person name="Riddle C."/>
            <person name="Sallet E."/>
            <person name="Samain S."/>
            <person name="Samson N."/>
            <person name="Sanders I."/>
            <person name="Saurat O."/>
            <person name="Scarpelli C."/>
            <person name="Schiex T."/>
            <person name="Segurens B."/>
            <person name="Severin A.J."/>
            <person name="Sherrier D.J."/>
            <person name="Shi R."/>
            <person name="Sims S."/>
            <person name="Singer S.R."/>
            <person name="Sinharoy S."/>
            <person name="Sterck L."/>
            <person name="Viollet A."/>
            <person name="Wang B.B."/>
            <person name="Wang K."/>
            <person name="Wang M."/>
            <person name="Wang X."/>
            <person name="Warfsmann J."/>
            <person name="Weissenbach J."/>
            <person name="White D.D."/>
            <person name="White J.D."/>
            <person name="Wiley G.B."/>
            <person name="Wincker P."/>
            <person name="Xing Y."/>
            <person name="Yang L."/>
            <person name="Yao Z."/>
            <person name="Ying F."/>
            <person name="Zhai J."/>
            <person name="Zhou L."/>
            <person name="Zuber A."/>
            <person name="Denarie J."/>
            <person name="Dixon R.A."/>
            <person name="May G.D."/>
            <person name="Schwartz D.C."/>
            <person name="Rogers J."/>
            <person name="Quetier F."/>
            <person name="Town C.D."/>
            <person name="Roe B.A."/>
        </authorList>
    </citation>
    <scope>NUCLEOTIDE SEQUENCE [LARGE SCALE GENOMIC DNA]</scope>
    <source>
        <strain evidence="2">A17</strain>
        <strain evidence="3 4">cv. Jemalong A17</strain>
    </source>
</reference>
<organism evidence="2 4">
    <name type="scientific">Medicago truncatula</name>
    <name type="common">Barrel medic</name>
    <name type="synonym">Medicago tribuloides</name>
    <dbReference type="NCBI Taxonomy" id="3880"/>
    <lineage>
        <taxon>Eukaryota</taxon>
        <taxon>Viridiplantae</taxon>
        <taxon>Streptophyta</taxon>
        <taxon>Embryophyta</taxon>
        <taxon>Tracheophyta</taxon>
        <taxon>Spermatophyta</taxon>
        <taxon>Magnoliopsida</taxon>
        <taxon>eudicotyledons</taxon>
        <taxon>Gunneridae</taxon>
        <taxon>Pentapetalae</taxon>
        <taxon>rosids</taxon>
        <taxon>fabids</taxon>
        <taxon>Fabales</taxon>
        <taxon>Fabaceae</taxon>
        <taxon>Papilionoideae</taxon>
        <taxon>50 kb inversion clade</taxon>
        <taxon>NPAAA clade</taxon>
        <taxon>Hologalegina</taxon>
        <taxon>IRL clade</taxon>
        <taxon>Trifolieae</taxon>
        <taxon>Medicago</taxon>
    </lineage>
</organism>
<dbReference type="InterPro" id="IPR006527">
    <property type="entry name" value="F-box-assoc_dom_typ1"/>
</dbReference>
<evidence type="ECO:0000313" key="4">
    <source>
        <dbReference type="Proteomes" id="UP000002051"/>
    </source>
</evidence>
<keyword evidence="4" id="KW-1185">Reference proteome</keyword>
<dbReference type="InterPro" id="IPR050796">
    <property type="entry name" value="SCF_F-box_component"/>
</dbReference>
<proteinExistence type="predicted"/>
<dbReference type="EnsemblPlants" id="AES96484">
    <property type="protein sequence ID" value="AES96484"/>
    <property type="gene ID" value="MTR_5g037680"/>
</dbReference>
<dbReference type="OMA" id="CASHVNI"/>
<dbReference type="PaxDb" id="3880-AES96484"/>
<name>G7K8D2_MEDTR</name>